<dbReference type="InterPro" id="IPR046039">
    <property type="entry name" value="DUF5997"/>
</dbReference>
<dbReference type="EMBL" id="JBDLNU010000003">
    <property type="protein sequence ID" value="MFM1729063.1"/>
    <property type="molecule type" value="Genomic_DNA"/>
</dbReference>
<dbReference type="Proteomes" id="UP001629744">
    <property type="component" value="Unassembled WGS sequence"/>
</dbReference>
<accession>A0ABW9FV10</accession>
<dbReference type="RefSeq" id="WP_348606310.1">
    <property type="nucleotide sequence ID" value="NZ_CP157276.1"/>
</dbReference>
<dbReference type="Pfam" id="PF19460">
    <property type="entry name" value="DUF5997"/>
    <property type="match status" value="1"/>
</dbReference>
<protein>
    <submittedName>
        <fullName evidence="2">DUF5997 family protein</fullName>
    </submittedName>
</protein>
<sequence length="143" mass="15764">MTSQKTPQTMKPATAAKKLGVYLQATPAEFQDGVVSRDELNEWQTNPPEWLVALRKDGPHPRPVVAAKLGVSIAGLARGGVDEALTTAEIDALLADQPDWLVAERSSLVEVRKEEQRVKELHATKREESNRKPRNAGPFKPYA</sequence>
<gene>
    <name evidence="2" type="ORF">ABEU19_002563</name>
</gene>
<evidence type="ECO:0000313" key="3">
    <source>
        <dbReference type="Proteomes" id="UP001629744"/>
    </source>
</evidence>
<evidence type="ECO:0000313" key="2">
    <source>
        <dbReference type="EMBL" id="MFM1729063.1"/>
    </source>
</evidence>
<proteinExistence type="predicted"/>
<comment type="caution">
    <text evidence="2">The sequence shown here is derived from an EMBL/GenBank/DDBJ whole genome shotgun (WGS) entry which is preliminary data.</text>
</comment>
<evidence type="ECO:0000256" key="1">
    <source>
        <dbReference type="SAM" id="MobiDB-lite"/>
    </source>
</evidence>
<organism evidence="2 3">
    <name type="scientific">Prescottella soli</name>
    <dbReference type="NCBI Taxonomy" id="1543852"/>
    <lineage>
        <taxon>Bacteria</taxon>
        <taxon>Bacillati</taxon>
        <taxon>Actinomycetota</taxon>
        <taxon>Actinomycetes</taxon>
        <taxon>Mycobacteriales</taxon>
        <taxon>Nocardiaceae</taxon>
        <taxon>Prescottella</taxon>
    </lineage>
</organism>
<reference evidence="2 3" key="1">
    <citation type="submission" date="2023-11" db="EMBL/GenBank/DDBJ databases">
        <authorList>
            <person name="Val-Calvo J."/>
            <person name="Scortti M."/>
            <person name="Vazquez-Boland J."/>
        </authorList>
    </citation>
    <scope>NUCLEOTIDE SEQUENCE [LARGE SCALE GENOMIC DNA]</scope>
    <source>
        <strain evidence="2 3">DSM 46662</strain>
    </source>
</reference>
<feature type="compositionally biased region" description="Basic and acidic residues" evidence="1">
    <location>
        <begin position="114"/>
        <end position="131"/>
    </location>
</feature>
<keyword evidence="3" id="KW-1185">Reference proteome</keyword>
<feature type="region of interest" description="Disordered" evidence="1">
    <location>
        <begin position="114"/>
        <end position="143"/>
    </location>
</feature>
<name>A0ABW9FV10_9NOCA</name>